<dbReference type="Pfam" id="PF08447">
    <property type="entry name" value="PAS_3"/>
    <property type="match status" value="1"/>
</dbReference>
<dbReference type="CDD" id="cd00130">
    <property type="entry name" value="PAS"/>
    <property type="match status" value="1"/>
</dbReference>
<keyword evidence="5" id="KW-0418">Kinase</keyword>
<dbReference type="InterPro" id="IPR035965">
    <property type="entry name" value="PAS-like_dom_sf"/>
</dbReference>
<evidence type="ECO:0000256" key="6">
    <source>
        <dbReference type="ARBA" id="ARBA00022840"/>
    </source>
</evidence>
<dbReference type="SMART" id="SM00387">
    <property type="entry name" value="HATPase_c"/>
    <property type="match status" value="1"/>
</dbReference>
<keyword evidence="8" id="KW-0597">Phosphoprotein</keyword>
<dbReference type="CDD" id="cd00156">
    <property type="entry name" value="REC"/>
    <property type="match status" value="1"/>
</dbReference>
<evidence type="ECO:0000256" key="10">
    <source>
        <dbReference type="SAM" id="MobiDB-lite"/>
    </source>
</evidence>
<dbReference type="EMBL" id="FWEV01000035">
    <property type="protein sequence ID" value="SLM28258.1"/>
    <property type="molecule type" value="Genomic_DNA"/>
</dbReference>
<proteinExistence type="predicted"/>
<dbReference type="PROSITE" id="PS50109">
    <property type="entry name" value="HIS_KIN"/>
    <property type="match status" value="1"/>
</dbReference>
<feature type="region of interest" description="Disordered" evidence="10">
    <location>
        <begin position="242"/>
        <end position="271"/>
    </location>
</feature>
<evidence type="ECO:0000256" key="3">
    <source>
        <dbReference type="ARBA" id="ARBA00022679"/>
    </source>
</evidence>
<dbReference type="InterPro" id="IPR000014">
    <property type="entry name" value="PAS"/>
</dbReference>
<dbReference type="Gene3D" id="3.30.450.20">
    <property type="entry name" value="PAS domain"/>
    <property type="match status" value="1"/>
</dbReference>
<evidence type="ECO:0000259" key="12">
    <source>
        <dbReference type="PROSITE" id="PS50110"/>
    </source>
</evidence>
<dbReference type="GO" id="GO:0000160">
    <property type="term" value="P:phosphorelay signal transduction system"/>
    <property type="evidence" value="ECO:0007669"/>
    <property type="project" value="UniProtKB-KW"/>
</dbReference>
<keyword evidence="4" id="KW-0547">Nucleotide-binding</keyword>
<keyword evidence="6" id="KW-0067">ATP-binding</keyword>
<dbReference type="AlphaFoldDB" id="A0A1W1H7A7"/>
<dbReference type="InterPro" id="IPR005467">
    <property type="entry name" value="His_kinase_dom"/>
</dbReference>
<dbReference type="InterPro" id="IPR011006">
    <property type="entry name" value="CheY-like_superfamily"/>
</dbReference>
<feature type="domain" description="PAS" evidence="13">
    <location>
        <begin position="54"/>
        <end position="109"/>
    </location>
</feature>
<dbReference type="Gene3D" id="1.10.287.130">
    <property type="match status" value="1"/>
</dbReference>
<dbReference type="InterPro" id="IPR004358">
    <property type="entry name" value="Sig_transdc_His_kin-like_C"/>
</dbReference>
<dbReference type="PROSITE" id="PS50112">
    <property type="entry name" value="PAS"/>
    <property type="match status" value="1"/>
</dbReference>
<dbReference type="PROSITE" id="PS50110">
    <property type="entry name" value="RESPONSE_REGULATORY"/>
    <property type="match status" value="1"/>
</dbReference>
<feature type="domain" description="Response regulatory" evidence="12">
    <location>
        <begin position="496"/>
        <end position="612"/>
    </location>
</feature>
<dbReference type="EC" id="2.7.13.3" evidence="2"/>
<dbReference type="Pfam" id="PF00072">
    <property type="entry name" value="Response_reg"/>
    <property type="match status" value="1"/>
</dbReference>
<dbReference type="InterPro" id="IPR036890">
    <property type="entry name" value="HATPase_C_sf"/>
</dbReference>
<evidence type="ECO:0000256" key="5">
    <source>
        <dbReference type="ARBA" id="ARBA00022777"/>
    </source>
</evidence>
<name>A0A1W1H7A7_9BACT</name>
<evidence type="ECO:0000256" key="2">
    <source>
        <dbReference type="ARBA" id="ARBA00012438"/>
    </source>
</evidence>
<dbReference type="Proteomes" id="UP000191931">
    <property type="component" value="Unassembled WGS sequence"/>
</dbReference>
<feature type="domain" description="Histidine kinase" evidence="11">
    <location>
        <begin position="285"/>
        <end position="473"/>
    </location>
</feature>
<dbReference type="Pfam" id="PF02518">
    <property type="entry name" value="HATPase_c"/>
    <property type="match status" value="1"/>
</dbReference>
<dbReference type="NCBIfam" id="TIGR00229">
    <property type="entry name" value="sensory_box"/>
    <property type="match status" value="1"/>
</dbReference>
<dbReference type="GO" id="GO:0005524">
    <property type="term" value="F:ATP binding"/>
    <property type="evidence" value="ECO:0007669"/>
    <property type="project" value="UniProtKB-KW"/>
</dbReference>
<dbReference type="OrthoDB" id="9813024at2"/>
<organism evidence="14 15">
    <name type="scientific">Desulfamplus magnetovallimortis</name>
    <dbReference type="NCBI Taxonomy" id="1246637"/>
    <lineage>
        <taxon>Bacteria</taxon>
        <taxon>Pseudomonadati</taxon>
        <taxon>Thermodesulfobacteriota</taxon>
        <taxon>Desulfobacteria</taxon>
        <taxon>Desulfobacterales</taxon>
        <taxon>Desulfobacteraceae</taxon>
        <taxon>Desulfamplus</taxon>
    </lineage>
</organism>
<dbReference type="SMART" id="SM00091">
    <property type="entry name" value="PAS"/>
    <property type="match status" value="1"/>
</dbReference>
<dbReference type="STRING" id="1246637.MTBBW1_130013"/>
<dbReference type="RefSeq" id="WP_080798931.1">
    <property type="nucleotide sequence ID" value="NZ_LT828540.1"/>
</dbReference>
<gene>
    <name evidence="14" type="ORF">MTBBW1_130013</name>
</gene>
<evidence type="ECO:0000256" key="7">
    <source>
        <dbReference type="ARBA" id="ARBA00023012"/>
    </source>
</evidence>
<dbReference type="InterPro" id="IPR003594">
    <property type="entry name" value="HATPase_dom"/>
</dbReference>
<dbReference type="InterPro" id="IPR001789">
    <property type="entry name" value="Sig_transdc_resp-reg_receiver"/>
</dbReference>
<dbReference type="SUPFAM" id="SSF55874">
    <property type="entry name" value="ATPase domain of HSP90 chaperone/DNA topoisomerase II/histidine kinase"/>
    <property type="match status" value="1"/>
</dbReference>
<dbReference type="Gene3D" id="3.40.50.2300">
    <property type="match status" value="1"/>
</dbReference>
<evidence type="ECO:0000256" key="9">
    <source>
        <dbReference type="SAM" id="Coils"/>
    </source>
</evidence>
<dbReference type="GO" id="GO:0004673">
    <property type="term" value="F:protein histidine kinase activity"/>
    <property type="evidence" value="ECO:0007669"/>
    <property type="project" value="UniProtKB-EC"/>
</dbReference>
<feature type="coiled-coil region" evidence="9">
    <location>
        <begin position="9"/>
        <end position="36"/>
    </location>
</feature>
<feature type="modified residue" description="4-aspartylphosphate" evidence="8">
    <location>
        <position position="547"/>
    </location>
</feature>
<evidence type="ECO:0000256" key="4">
    <source>
        <dbReference type="ARBA" id="ARBA00022741"/>
    </source>
</evidence>
<dbReference type="SUPFAM" id="SSF55785">
    <property type="entry name" value="PYP-like sensor domain (PAS domain)"/>
    <property type="match status" value="1"/>
</dbReference>
<comment type="catalytic activity">
    <reaction evidence="1">
        <text>ATP + protein L-histidine = ADP + protein N-phospho-L-histidine.</text>
        <dbReference type="EC" id="2.7.13.3"/>
    </reaction>
</comment>
<keyword evidence="7" id="KW-0902">Two-component regulatory system</keyword>
<evidence type="ECO:0000259" key="11">
    <source>
        <dbReference type="PROSITE" id="PS50109"/>
    </source>
</evidence>
<dbReference type="SUPFAM" id="SSF52172">
    <property type="entry name" value="CheY-like"/>
    <property type="match status" value="1"/>
</dbReference>
<dbReference type="PRINTS" id="PR00344">
    <property type="entry name" value="BCTRLSENSOR"/>
</dbReference>
<dbReference type="PANTHER" id="PTHR43065:SF46">
    <property type="entry name" value="C4-DICARBOXYLATE TRANSPORT SENSOR PROTEIN DCTB"/>
    <property type="match status" value="1"/>
</dbReference>
<protein>
    <recommendedName>
        <fullName evidence="2">histidine kinase</fullName>
        <ecNumber evidence="2">2.7.13.3</ecNumber>
    </recommendedName>
</protein>
<evidence type="ECO:0000256" key="1">
    <source>
        <dbReference type="ARBA" id="ARBA00000085"/>
    </source>
</evidence>
<dbReference type="Gene3D" id="3.30.565.10">
    <property type="entry name" value="Histidine kinase-like ATPase, C-terminal domain"/>
    <property type="match status" value="1"/>
</dbReference>
<dbReference type="PANTHER" id="PTHR43065">
    <property type="entry name" value="SENSOR HISTIDINE KINASE"/>
    <property type="match status" value="1"/>
</dbReference>
<keyword evidence="15" id="KW-1185">Reference proteome</keyword>
<dbReference type="InterPro" id="IPR013655">
    <property type="entry name" value="PAS_fold_3"/>
</dbReference>
<keyword evidence="9" id="KW-0175">Coiled coil</keyword>
<evidence type="ECO:0000256" key="8">
    <source>
        <dbReference type="PROSITE-ProRule" id="PRU00169"/>
    </source>
</evidence>
<reference evidence="14 15" key="1">
    <citation type="submission" date="2017-03" db="EMBL/GenBank/DDBJ databases">
        <authorList>
            <person name="Afonso C.L."/>
            <person name="Miller P.J."/>
            <person name="Scott M.A."/>
            <person name="Spackman E."/>
            <person name="Goraichik I."/>
            <person name="Dimitrov K.M."/>
            <person name="Suarez D.L."/>
            <person name="Swayne D.E."/>
        </authorList>
    </citation>
    <scope>NUCLEOTIDE SEQUENCE [LARGE SCALE GENOMIC DNA]</scope>
    <source>
        <strain evidence="14">PRJEB14757</strain>
    </source>
</reference>
<sequence>MSGQKEFNKIEHEKDYDSLKQQIKTLEGKLHKYIEMEKHFYDIQKNAATALRESDNRFKKIIEDVSEISIQGYNEDREVIFWNQASEKIYGYTAKEAVGRKLEDIIIPEAMKDTVKYLHHRWVDHGEKIPSGELTLVNKAGENVHVFSSHVMQKTPFGKEMFCIDIDLKPVKEAEEEKRQLREQIIQSQKMEAVGTLTSGIAHDFNNILQVIGGFTDYLILKQSEKSHGADSNISEKQGDIFGKLDHTSGKNRTISGNLEKNDNEKYDLPSSDNDSGNLFELHKIRKATDRGIALIRQLMLFSRKTIPAKTSVKINHEIEHVIKLIKMTIPRMVNIETNLSDKLLDVAIDPTHLEQILLNLCINAADAMPEGGNIFIETSNATLNNVPSMEPDVPPLSGPCVFISISDTGHGMDKETVQKIFEPFFTTKPIGKGTGLGLASVYGIVKNYKGIIQCFSEVNRGTTFKIFFPAIANTREKQIHQSEEIPLHGNKDNRTILLVDDEESIRDFVSNTLKLFNYRFIGVSSGEDALKVYEKKQHMIDLVILDISMPGMGGYRCLKELLMEWPKCRVIISSGYSEENVIEKCIKIGALSYLSKPYTITDLLNAIRKALEK</sequence>
<accession>A0A1W1H7A7</accession>
<keyword evidence="3 14" id="KW-0808">Transferase</keyword>
<dbReference type="SMART" id="SM00448">
    <property type="entry name" value="REC"/>
    <property type="match status" value="1"/>
</dbReference>
<evidence type="ECO:0000259" key="13">
    <source>
        <dbReference type="PROSITE" id="PS50112"/>
    </source>
</evidence>
<evidence type="ECO:0000313" key="14">
    <source>
        <dbReference type="EMBL" id="SLM28258.1"/>
    </source>
</evidence>
<evidence type="ECO:0000313" key="15">
    <source>
        <dbReference type="Proteomes" id="UP000191931"/>
    </source>
</evidence>